<keyword evidence="12" id="KW-1185">Reference proteome</keyword>
<dbReference type="SUPFAM" id="SSF52058">
    <property type="entry name" value="L domain-like"/>
    <property type="match status" value="1"/>
</dbReference>
<dbReference type="PANTHER" id="PTHR48061">
    <property type="entry name" value="LEUCINE-RICH REPEAT RECEPTOR PROTEIN KINASE EMS1-LIKE-RELATED"/>
    <property type="match status" value="1"/>
</dbReference>
<comment type="caution">
    <text evidence="11">The sequence shown here is derived from an EMBL/GenBank/DDBJ whole genome shotgun (WGS) entry which is preliminary data.</text>
</comment>
<evidence type="ECO:0000256" key="4">
    <source>
        <dbReference type="ARBA" id="ARBA00022729"/>
    </source>
</evidence>
<feature type="chain" id="PRO_5035883665" description="Leucine-rich repeat-containing N-terminal plant-type domain-containing protein" evidence="9">
    <location>
        <begin position="25"/>
        <end position="120"/>
    </location>
</feature>
<dbReference type="PANTHER" id="PTHR48061:SF14">
    <property type="entry name" value="LEUCINE-RICH REPEAT-CONTAINING N-TERMINAL PLANT-TYPE DOMAIN-CONTAINING PROTEIN"/>
    <property type="match status" value="1"/>
</dbReference>
<keyword evidence="6" id="KW-1133">Transmembrane helix</keyword>
<dbReference type="InterPro" id="IPR046956">
    <property type="entry name" value="RLP23-like"/>
</dbReference>
<dbReference type="Proteomes" id="UP000823388">
    <property type="component" value="Chromosome 6K"/>
</dbReference>
<dbReference type="Pfam" id="PF08263">
    <property type="entry name" value="LRRNT_2"/>
    <property type="match status" value="1"/>
</dbReference>
<keyword evidence="7" id="KW-0472">Membrane</keyword>
<proteinExistence type="predicted"/>
<feature type="domain" description="Leucine-rich repeat-containing N-terminal plant-type" evidence="10">
    <location>
        <begin position="30"/>
        <end position="75"/>
    </location>
</feature>
<evidence type="ECO:0000313" key="11">
    <source>
        <dbReference type="EMBL" id="KAG2584191.1"/>
    </source>
</evidence>
<organism evidence="11 12">
    <name type="scientific">Panicum virgatum</name>
    <name type="common">Blackwell switchgrass</name>
    <dbReference type="NCBI Taxonomy" id="38727"/>
    <lineage>
        <taxon>Eukaryota</taxon>
        <taxon>Viridiplantae</taxon>
        <taxon>Streptophyta</taxon>
        <taxon>Embryophyta</taxon>
        <taxon>Tracheophyta</taxon>
        <taxon>Spermatophyta</taxon>
        <taxon>Magnoliopsida</taxon>
        <taxon>Liliopsida</taxon>
        <taxon>Poales</taxon>
        <taxon>Poaceae</taxon>
        <taxon>PACMAD clade</taxon>
        <taxon>Panicoideae</taxon>
        <taxon>Panicodae</taxon>
        <taxon>Paniceae</taxon>
        <taxon>Panicinae</taxon>
        <taxon>Panicum</taxon>
        <taxon>Panicum sect. Hiantes</taxon>
    </lineage>
</organism>
<evidence type="ECO:0000256" key="6">
    <source>
        <dbReference type="ARBA" id="ARBA00022989"/>
    </source>
</evidence>
<gene>
    <name evidence="11" type="ORF">PVAP13_6KG280806</name>
</gene>
<reference evidence="11" key="1">
    <citation type="submission" date="2020-05" db="EMBL/GenBank/DDBJ databases">
        <title>WGS assembly of Panicum virgatum.</title>
        <authorList>
            <person name="Lovell J.T."/>
            <person name="Jenkins J."/>
            <person name="Shu S."/>
            <person name="Juenger T.E."/>
            <person name="Schmutz J."/>
        </authorList>
    </citation>
    <scope>NUCLEOTIDE SEQUENCE</scope>
    <source>
        <strain evidence="11">AP13</strain>
    </source>
</reference>
<keyword evidence="8" id="KW-0325">Glycoprotein</keyword>
<keyword evidence="3" id="KW-0812">Transmembrane</keyword>
<dbReference type="InterPro" id="IPR013210">
    <property type="entry name" value="LRR_N_plant-typ"/>
</dbReference>
<dbReference type="Gene3D" id="3.80.10.10">
    <property type="entry name" value="Ribonuclease Inhibitor"/>
    <property type="match status" value="1"/>
</dbReference>
<protein>
    <recommendedName>
        <fullName evidence="10">Leucine-rich repeat-containing N-terminal plant-type domain-containing protein</fullName>
    </recommendedName>
</protein>
<evidence type="ECO:0000256" key="9">
    <source>
        <dbReference type="SAM" id="SignalP"/>
    </source>
</evidence>
<dbReference type="EMBL" id="CM029047">
    <property type="protein sequence ID" value="KAG2584191.1"/>
    <property type="molecule type" value="Genomic_DNA"/>
</dbReference>
<dbReference type="InterPro" id="IPR032675">
    <property type="entry name" value="LRR_dom_sf"/>
</dbReference>
<name>A0A8T0RE88_PANVG</name>
<keyword evidence="4 9" id="KW-0732">Signal</keyword>
<evidence type="ECO:0000256" key="5">
    <source>
        <dbReference type="ARBA" id="ARBA00022737"/>
    </source>
</evidence>
<comment type="subcellular location">
    <subcellularLocation>
        <location evidence="1">Membrane</location>
        <topology evidence="1">Single-pass type I membrane protein</topology>
    </subcellularLocation>
</comment>
<evidence type="ECO:0000256" key="3">
    <source>
        <dbReference type="ARBA" id="ARBA00022692"/>
    </source>
</evidence>
<evidence type="ECO:0000256" key="2">
    <source>
        <dbReference type="ARBA" id="ARBA00022614"/>
    </source>
</evidence>
<feature type="signal peptide" evidence="9">
    <location>
        <begin position="1"/>
        <end position="24"/>
    </location>
</feature>
<accession>A0A8T0RE88</accession>
<keyword evidence="2" id="KW-0433">Leucine-rich repeat</keyword>
<dbReference type="GO" id="GO:0016020">
    <property type="term" value="C:membrane"/>
    <property type="evidence" value="ECO:0007669"/>
    <property type="project" value="UniProtKB-SubCell"/>
</dbReference>
<keyword evidence="5" id="KW-0677">Repeat</keyword>
<dbReference type="AlphaFoldDB" id="A0A8T0RE88"/>
<evidence type="ECO:0000256" key="8">
    <source>
        <dbReference type="ARBA" id="ARBA00023180"/>
    </source>
</evidence>
<sequence>MVRLHPLPSYLVLVTAILATGGRGASLCRQDQSAALLSLKASFRLPDTYSNCLWFPVQGGKVNTNCCTWEGVTCDGTLDHVTALDLSDLCISGNLSSSDIFKLTSLRSLSLAFNNFDASP</sequence>
<evidence type="ECO:0000313" key="12">
    <source>
        <dbReference type="Proteomes" id="UP000823388"/>
    </source>
</evidence>
<evidence type="ECO:0000256" key="1">
    <source>
        <dbReference type="ARBA" id="ARBA00004479"/>
    </source>
</evidence>
<evidence type="ECO:0000259" key="10">
    <source>
        <dbReference type="Pfam" id="PF08263"/>
    </source>
</evidence>
<evidence type="ECO:0000256" key="7">
    <source>
        <dbReference type="ARBA" id="ARBA00023136"/>
    </source>
</evidence>